<dbReference type="Proteomes" id="UP001049176">
    <property type="component" value="Chromosome 2"/>
</dbReference>
<feature type="region of interest" description="Disordered" evidence="1">
    <location>
        <begin position="417"/>
        <end position="436"/>
    </location>
</feature>
<dbReference type="AlphaFoldDB" id="A0A9P7UZW8"/>
<organism evidence="2 3">
    <name type="scientific">Marasmius oreades</name>
    <name type="common">fairy-ring Marasmius</name>
    <dbReference type="NCBI Taxonomy" id="181124"/>
    <lineage>
        <taxon>Eukaryota</taxon>
        <taxon>Fungi</taxon>
        <taxon>Dikarya</taxon>
        <taxon>Basidiomycota</taxon>
        <taxon>Agaricomycotina</taxon>
        <taxon>Agaricomycetes</taxon>
        <taxon>Agaricomycetidae</taxon>
        <taxon>Agaricales</taxon>
        <taxon>Marasmiineae</taxon>
        <taxon>Marasmiaceae</taxon>
        <taxon>Marasmius</taxon>
    </lineage>
</organism>
<sequence>MDAEGDPDPECVPLVVAGNEVAVTSVSRGVNSPEENPSKLDEEMSSVMNNDGRDLSGETQRGLKRTTGEDEVIEECGVVLALTSPSPSASLQDVTPELRSSILEYWKCYYYRHRKDAKESEKLWAEKHKGLLVNCTNCKPEKQCMFEPGRARCTNCTKGKIRCSHMDTFKAMWIAEQVKTTPEIVRGVTDSEVHGSSSSLVLSLMKAERHEQLRSVAEASTQSQGSSDSQSRQRKRGRELQPKAARRPLRTSKRIQAAATDLDGRCSQTKPCAVSKTPDELDIIDRKQGSSSLESDPEMRVDQGSDISLGHTVNFSNLVPLALPVTTEIHAEQNLDLKQSLSNVDSLECSLRTQDNIFEDVRATSGGVLEDPSPVASREGVVNLSAAPGLQAFEETSHPEPLENGTAICATVVDPQAEYGDHTSPPDEDEEMEDTQSNATLQAWMYIVRAEAALKNGYSEEVKSYLDGAIGYCEALFH</sequence>
<feature type="compositionally biased region" description="Basic residues" evidence="1">
    <location>
        <begin position="244"/>
        <end position="253"/>
    </location>
</feature>
<reference evidence="2" key="1">
    <citation type="journal article" date="2021" name="Genome Biol. Evol.">
        <title>The assembled and annotated genome of the fairy-ring fungus Marasmius oreades.</title>
        <authorList>
            <person name="Hiltunen M."/>
            <person name="Ament-Velasquez S.L."/>
            <person name="Johannesson H."/>
        </authorList>
    </citation>
    <scope>NUCLEOTIDE SEQUENCE</scope>
    <source>
        <strain evidence="2">03SP1</strain>
    </source>
</reference>
<gene>
    <name evidence="2" type="ORF">E1B28_004972</name>
</gene>
<dbReference type="GeneID" id="66074048"/>
<feature type="compositionally biased region" description="Polar residues" evidence="1">
    <location>
        <begin position="25"/>
        <end position="35"/>
    </location>
</feature>
<dbReference type="KEGG" id="more:E1B28_004972"/>
<feature type="compositionally biased region" description="Low complexity" evidence="1">
    <location>
        <begin position="220"/>
        <end position="230"/>
    </location>
</feature>
<dbReference type="EMBL" id="CM032182">
    <property type="protein sequence ID" value="KAG7097640.1"/>
    <property type="molecule type" value="Genomic_DNA"/>
</dbReference>
<evidence type="ECO:0000313" key="3">
    <source>
        <dbReference type="Proteomes" id="UP001049176"/>
    </source>
</evidence>
<evidence type="ECO:0000256" key="1">
    <source>
        <dbReference type="SAM" id="MobiDB-lite"/>
    </source>
</evidence>
<proteinExistence type="predicted"/>
<feature type="compositionally biased region" description="Basic and acidic residues" evidence="1">
    <location>
        <begin position="277"/>
        <end position="288"/>
    </location>
</feature>
<feature type="region of interest" description="Disordered" evidence="1">
    <location>
        <begin position="212"/>
        <end position="300"/>
    </location>
</feature>
<keyword evidence="3" id="KW-1185">Reference proteome</keyword>
<comment type="caution">
    <text evidence="2">The sequence shown here is derived from an EMBL/GenBank/DDBJ whole genome shotgun (WGS) entry which is preliminary data.</text>
</comment>
<evidence type="ECO:0000313" key="2">
    <source>
        <dbReference type="EMBL" id="KAG7097640.1"/>
    </source>
</evidence>
<dbReference type="OrthoDB" id="3125957at2759"/>
<dbReference type="RefSeq" id="XP_043014110.1">
    <property type="nucleotide sequence ID" value="XM_043149504.1"/>
</dbReference>
<name>A0A9P7UZW8_9AGAR</name>
<feature type="region of interest" description="Disordered" evidence="1">
    <location>
        <begin position="25"/>
        <end position="64"/>
    </location>
</feature>
<protein>
    <submittedName>
        <fullName evidence="2">Uncharacterized protein</fullName>
    </submittedName>
</protein>
<accession>A0A9P7UZW8</accession>